<organism evidence="1 2">
    <name type="scientific">Auriscalpium vulgare</name>
    <dbReference type="NCBI Taxonomy" id="40419"/>
    <lineage>
        <taxon>Eukaryota</taxon>
        <taxon>Fungi</taxon>
        <taxon>Dikarya</taxon>
        <taxon>Basidiomycota</taxon>
        <taxon>Agaricomycotina</taxon>
        <taxon>Agaricomycetes</taxon>
        <taxon>Russulales</taxon>
        <taxon>Auriscalpiaceae</taxon>
        <taxon>Auriscalpium</taxon>
    </lineage>
</organism>
<reference evidence="1" key="1">
    <citation type="submission" date="2021-02" db="EMBL/GenBank/DDBJ databases">
        <authorList>
            <consortium name="DOE Joint Genome Institute"/>
            <person name="Ahrendt S."/>
            <person name="Looney B.P."/>
            <person name="Miyauchi S."/>
            <person name="Morin E."/>
            <person name="Drula E."/>
            <person name="Courty P.E."/>
            <person name="Chicoki N."/>
            <person name="Fauchery L."/>
            <person name="Kohler A."/>
            <person name="Kuo A."/>
            <person name="Labutti K."/>
            <person name="Pangilinan J."/>
            <person name="Lipzen A."/>
            <person name="Riley R."/>
            <person name="Andreopoulos W."/>
            <person name="He G."/>
            <person name="Johnson J."/>
            <person name="Barry K.W."/>
            <person name="Grigoriev I.V."/>
            <person name="Nagy L."/>
            <person name="Hibbett D."/>
            <person name="Henrissat B."/>
            <person name="Matheny P.B."/>
            <person name="Labbe J."/>
            <person name="Martin F."/>
        </authorList>
    </citation>
    <scope>NUCLEOTIDE SEQUENCE</scope>
    <source>
        <strain evidence="1">FP105234-sp</strain>
    </source>
</reference>
<evidence type="ECO:0000313" key="1">
    <source>
        <dbReference type="EMBL" id="KAI0044100.1"/>
    </source>
</evidence>
<name>A0ACB8RKH2_9AGAM</name>
<accession>A0ACB8RKH2</accession>
<sequence length="536" mass="58742">MSDVLDTFNLDDFLMLFSSHTLDATVEGPSPDPRCHIDGLPVECLGLIFAICEEDDPPKNPEDRSGPSLGWITVTHVCRRWRDVALGYPQLWTLVAFDLGDAWAQEMVARSQSAALLMSPAVDSLSDIGIDIIAKSVHRVKELDFGVADECDTMLALVQQLTKPALELEDLTLYALDDLLPIPDGFLGGSAPRLRTLSMCGFFFDLWASPLLHGLRHLEVRVACEDHETMDVCDDILEALQAMPALESLHLGHCFPLQDHISGHDRAGHSAKMVALPNLESLHVTVQHDACAHVLNHLILPLGASLYVAIDRDAAGGQFGSEGVISCMPLVTTWLKGCDITDAMVLETMFNRKLDGTSWMCFATEKVLAATGHHSKLMIHVEAPVAVTGHPPFLRAINTAVPWEVVTDLLLDFPFNHDDVSTIFPRVAKLSHLALYDSEIAASVLGFMATRDACHLPDTAGDCEQDDLVPQLRSIKMVDVDFDQVQIANVTDWCRRRALVGKGLSDLFLTDCCHQEPLLGLGDIDALNVTIFSTMT</sequence>
<keyword evidence="2" id="KW-1185">Reference proteome</keyword>
<evidence type="ECO:0000313" key="2">
    <source>
        <dbReference type="Proteomes" id="UP000814033"/>
    </source>
</evidence>
<proteinExistence type="predicted"/>
<protein>
    <submittedName>
        <fullName evidence="1">Uncharacterized protein</fullName>
    </submittedName>
</protein>
<dbReference type="EMBL" id="MU275994">
    <property type="protein sequence ID" value="KAI0044100.1"/>
    <property type="molecule type" value="Genomic_DNA"/>
</dbReference>
<comment type="caution">
    <text evidence="1">The sequence shown here is derived from an EMBL/GenBank/DDBJ whole genome shotgun (WGS) entry which is preliminary data.</text>
</comment>
<gene>
    <name evidence="1" type="ORF">FA95DRAFT_303721</name>
</gene>
<reference evidence="1" key="2">
    <citation type="journal article" date="2022" name="New Phytol.">
        <title>Evolutionary transition to the ectomycorrhizal habit in the genomes of a hyperdiverse lineage of mushroom-forming fungi.</title>
        <authorList>
            <person name="Looney B."/>
            <person name="Miyauchi S."/>
            <person name="Morin E."/>
            <person name="Drula E."/>
            <person name="Courty P.E."/>
            <person name="Kohler A."/>
            <person name="Kuo A."/>
            <person name="LaButti K."/>
            <person name="Pangilinan J."/>
            <person name="Lipzen A."/>
            <person name="Riley R."/>
            <person name="Andreopoulos W."/>
            <person name="He G."/>
            <person name="Johnson J."/>
            <person name="Nolan M."/>
            <person name="Tritt A."/>
            <person name="Barry K.W."/>
            <person name="Grigoriev I.V."/>
            <person name="Nagy L.G."/>
            <person name="Hibbett D."/>
            <person name="Henrissat B."/>
            <person name="Matheny P.B."/>
            <person name="Labbe J."/>
            <person name="Martin F.M."/>
        </authorList>
    </citation>
    <scope>NUCLEOTIDE SEQUENCE</scope>
    <source>
        <strain evidence="1">FP105234-sp</strain>
    </source>
</reference>
<dbReference type="Proteomes" id="UP000814033">
    <property type="component" value="Unassembled WGS sequence"/>
</dbReference>